<evidence type="ECO:0000259" key="1">
    <source>
        <dbReference type="Pfam" id="PF05598"/>
    </source>
</evidence>
<dbReference type="EMBL" id="FRCY01000012">
    <property type="protein sequence ID" value="SHN23435.1"/>
    <property type="molecule type" value="Genomic_DNA"/>
</dbReference>
<feature type="non-terminal residue" evidence="2">
    <location>
        <position position="91"/>
    </location>
</feature>
<sequence length="91" mass="10494">MRKTTKRRAPRSEYTSPNQLSLSGFETPFYNQLAPSNRWVVLSKQIPWDDLVNMYSKRNPPKATGRPALNPRVLIGAVIIKHMLNLDDRET</sequence>
<evidence type="ECO:0000313" key="3">
    <source>
        <dbReference type="Proteomes" id="UP000184513"/>
    </source>
</evidence>
<name>A0A1M7Q038_9BACT</name>
<dbReference type="InterPro" id="IPR008490">
    <property type="entry name" value="Transposase_InsH_N"/>
</dbReference>
<dbReference type="Pfam" id="PF05598">
    <property type="entry name" value="DUF772"/>
    <property type="match status" value="1"/>
</dbReference>
<evidence type="ECO:0000313" key="2">
    <source>
        <dbReference type="EMBL" id="SHN23435.1"/>
    </source>
</evidence>
<dbReference type="Proteomes" id="UP000184513">
    <property type="component" value="Unassembled WGS sequence"/>
</dbReference>
<proteinExistence type="predicted"/>
<protein>
    <recommendedName>
        <fullName evidence="1">Transposase InsH N-terminal domain-containing protein</fullName>
    </recommendedName>
</protein>
<keyword evidence="3" id="KW-1185">Reference proteome</keyword>
<reference evidence="2 3" key="1">
    <citation type="submission" date="2016-11" db="EMBL/GenBank/DDBJ databases">
        <authorList>
            <person name="Jaros S."/>
            <person name="Januszkiewicz K."/>
            <person name="Wedrychowicz H."/>
        </authorList>
    </citation>
    <scope>NUCLEOTIDE SEQUENCE [LARGE SCALE GENOMIC DNA]</scope>
    <source>
        <strain evidence="2 3">CGMCC 1.6102</strain>
    </source>
</reference>
<gene>
    <name evidence="2" type="ORF">SAMN04488057_112117</name>
</gene>
<dbReference type="OrthoDB" id="1454687at2"/>
<feature type="domain" description="Transposase InsH N-terminal" evidence="1">
    <location>
        <begin position="30"/>
        <end position="90"/>
    </location>
</feature>
<organism evidence="2 3">
    <name type="scientific">Cyclobacterium lianum</name>
    <dbReference type="NCBI Taxonomy" id="388280"/>
    <lineage>
        <taxon>Bacteria</taxon>
        <taxon>Pseudomonadati</taxon>
        <taxon>Bacteroidota</taxon>
        <taxon>Cytophagia</taxon>
        <taxon>Cytophagales</taxon>
        <taxon>Cyclobacteriaceae</taxon>
        <taxon>Cyclobacterium</taxon>
    </lineage>
</organism>
<accession>A0A1M7Q038</accession>
<dbReference type="AlphaFoldDB" id="A0A1M7Q038"/>
<dbReference type="STRING" id="388280.SAMN04488057_112117"/>